<keyword evidence="3" id="KW-1185">Reference proteome</keyword>
<dbReference type="SUPFAM" id="SSF54427">
    <property type="entry name" value="NTF2-like"/>
    <property type="match status" value="1"/>
</dbReference>
<dbReference type="Proteomes" id="UP001589532">
    <property type="component" value="Unassembled WGS sequence"/>
</dbReference>
<evidence type="ECO:0000313" key="3">
    <source>
        <dbReference type="Proteomes" id="UP001589532"/>
    </source>
</evidence>
<name>A0ABV5SKN0_9ACTN</name>
<dbReference type="InterPro" id="IPR018222">
    <property type="entry name" value="Nuclear_transport_factor_2_euk"/>
</dbReference>
<dbReference type="RefSeq" id="WP_344984594.1">
    <property type="nucleotide sequence ID" value="NZ_BAAAXV010000001.1"/>
</dbReference>
<accession>A0ABV5SKN0</accession>
<feature type="domain" description="NTF2" evidence="1">
    <location>
        <begin position="9"/>
        <end position="122"/>
    </location>
</feature>
<dbReference type="PANTHER" id="PTHR12612">
    <property type="entry name" value="NUCLEAR TRANSPORT FACTOR 2"/>
    <property type="match status" value="1"/>
</dbReference>
<dbReference type="InterPro" id="IPR002075">
    <property type="entry name" value="NTF2_dom"/>
</dbReference>
<comment type="caution">
    <text evidence="2">The sequence shown here is derived from an EMBL/GenBank/DDBJ whole genome shotgun (WGS) entry which is preliminary data.</text>
</comment>
<dbReference type="PROSITE" id="PS50177">
    <property type="entry name" value="NTF2_DOMAIN"/>
    <property type="match status" value="1"/>
</dbReference>
<proteinExistence type="predicted"/>
<gene>
    <name evidence="2" type="ORF">ACFFSA_48485</name>
</gene>
<keyword evidence="2" id="KW-0413">Isomerase</keyword>
<dbReference type="EMBL" id="JBHMBW010000103">
    <property type="protein sequence ID" value="MFB9630956.1"/>
    <property type="molecule type" value="Genomic_DNA"/>
</dbReference>
<dbReference type="Gene3D" id="3.10.450.50">
    <property type="match status" value="1"/>
</dbReference>
<dbReference type="InterPro" id="IPR032710">
    <property type="entry name" value="NTF2-like_dom_sf"/>
</dbReference>
<organism evidence="2 3">
    <name type="scientific">Nonomuraea helvata</name>
    <dbReference type="NCBI Taxonomy" id="37484"/>
    <lineage>
        <taxon>Bacteria</taxon>
        <taxon>Bacillati</taxon>
        <taxon>Actinomycetota</taxon>
        <taxon>Actinomycetes</taxon>
        <taxon>Streptosporangiales</taxon>
        <taxon>Streptosporangiaceae</taxon>
        <taxon>Nonomuraea</taxon>
    </lineage>
</organism>
<dbReference type="Pfam" id="PF02136">
    <property type="entry name" value="NTF2"/>
    <property type="match status" value="1"/>
</dbReference>
<dbReference type="InterPro" id="IPR045875">
    <property type="entry name" value="NTF2"/>
</dbReference>
<evidence type="ECO:0000259" key="1">
    <source>
        <dbReference type="PROSITE" id="PS50177"/>
    </source>
</evidence>
<reference evidence="2 3" key="1">
    <citation type="submission" date="2024-09" db="EMBL/GenBank/DDBJ databases">
        <authorList>
            <person name="Sun Q."/>
            <person name="Mori K."/>
        </authorList>
    </citation>
    <scope>NUCLEOTIDE SEQUENCE [LARGE SCALE GENOMIC DNA]</scope>
    <source>
        <strain evidence="2 3">JCM 3143</strain>
    </source>
</reference>
<sequence>MDRDALELIRYFIKNQYFYTLDNNLSDAGRLFRESTVITFNGETLVGKDALPDYLTSLADEFNWSYSAHTVHVDAHPLADGTILALVKGHCMVSGQNQRFAQTFILVKDGDSYYVAHGIYQDISNDE</sequence>
<dbReference type="GO" id="GO:0016853">
    <property type="term" value="F:isomerase activity"/>
    <property type="evidence" value="ECO:0007669"/>
    <property type="project" value="UniProtKB-KW"/>
</dbReference>
<protein>
    <submittedName>
        <fullName evidence="2">Ketosteroid isomerase family protein</fullName>
    </submittedName>
</protein>
<evidence type="ECO:0000313" key="2">
    <source>
        <dbReference type="EMBL" id="MFB9630956.1"/>
    </source>
</evidence>